<dbReference type="CDD" id="cd05401">
    <property type="entry name" value="NT_GlnE_GlnD_like"/>
    <property type="match status" value="1"/>
</dbReference>
<evidence type="ECO:0000313" key="5">
    <source>
        <dbReference type="EMBL" id="MDP9824032.1"/>
    </source>
</evidence>
<feature type="domain" description="CBS" evidence="4">
    <location>
        <begin position="163"/>
        <end position="220"/>
    </location>
</feature>
<dbReference type="InterPro" id="IPR018821">
    <property type="entry name" value="DUF294_put_nucleoTrafse_sb-bd"/>
</dbReference>
<dbReference type="Pfam" id="PF00571">
    <property type="entry name" value="CBS"/>
    <property type="match status" value="2"/>
</dbReference>
<dbReference type="RefSeq" id="WP_068119104.1">
    <property type="nucleotide sequence ID" value="NZ_CCXJ01000168.1"/>
</dbReference>
<proteinExistence type="predicted"/>
<dbReference type="InterPro" id="IPR046342">
    <property type="entry name" value="CBS_dom_sf"/>
</dbReference>
<dbReference type="InterPro" id="IPR000644">
    <property type="entry name" value="CBS_dom"/>
</dbReference>
<dbReference type="PANTHER" id="PTHR48108">
    <property type="entry name" value="CBS DOMAIN-CONTAINING PROTEIN CBSX2, CHLOROPLASTIC"/>
    <property type="match status" value="1"/>
</dbReference>
<dbReference type="InterPro" id="IPR005105">
    <property type="entry name" value="GlnD_Uridyltrans_N"/>
</dbReference>
<dbReference type="InterPro" id="IPR000595">
    <property type="entry name" value="cNMP-bd_dom"/>
</dbReference>
<gene>
    <name evidence="5" type="ORF">J2S59_003841</name>
</gene>
<evidence type="ECO:0000313" key="6">
    <source>
        <dbReference type="Proteomes" id="UP001240447"/>
    </source>
</evidence>
<feature type="domain" description="CBS" evidence="4">
    <location>
        <begin position="227"/>
        <end position="287"/>
    </location>
</feature>
<dbReference type="InterPro" id="IPR018490">
    <property type="entry name" value="cNMP-bd_dom_sf"/>
</dbReference>
<sequence length="625" mass="67261">MPLDVELAEIRDFLAGHEPFASLPPDVLSSIPARLSVVYRRRGTLVQDAGTVPEELLVVRSGAVELRDPDGELVERGSAGLCLGGSALAAGTPQPVAAHAIEDTLLLACPAVVFHQLRAEHDGFSAFFEQRGGQLREAVASQRARHMTDADRAVLQTHVRDLVRRPPVAVRADEPIVEAARLMSIERISSLLVTDDDRLVGILTDRDLRTRVLAAGIDPSAPVAAVMTKDPVTVGPDALAIEALLELVRRNIHHLPVLDAGRPIGMITDTDLIRLQQASPVFLVGDIAKARDVTVVAALAARLPGVVAGLVRQGTSARDAGRVVTTVGDAIEARLLELAEAELGAPPVPYAWVTLGSRARFEQALAPDQDHALVLHDDYRPDAHAAYFRELAEHVTSGLEAVGYPRCRGEKMATNPQWRQPLAAWRADVARWVDNPAPQAVLEASVFFDLRHLYGDPALSAALAATQRAAAQRGAVFLAHLAAHAASAQPPLGFFRGLVVDRAGEHRDTLDLKRGGINIIVEIARLHGLAAGSEETSTVARLEDAVAAGRLSAALGADLRDAWEFLAHVRLRNQVDQVRHGQPPSNRIAPASLSHFEKRHLKDAFGVIRTAQEALAHRYPVRGLM</sequence>
<dbReference type="EMBL" id="JAUSQM010000001">
    <property type="protein sequence ID" value="MDP9824032.1"/>
    <property type="molecule type" value="Genomic_DNA"/>
</dbReference>
<dbReference type="InterPro" id="IPR051462">
    <property type="entry name" value="CBS_domain-containing"/>
</dbReference>
<keyword evidence="2" id="KW-0129">CBS domain</keyword>
<dbReference type="Gene3D" id="3.10.580.10">
    <property type="entry name" value="CBS-domain"/>
    <property type="match status" value="1"/>
</dbReference>
<dbReference type="Pfam" id="PF00027">
    <property type="entry name" value="cNMP_binding"/>
    <property type="match status" value="1"/>
</dbReference>
<dbReference type="Pfam" id="PF10335">
    <property type="entry name" value="DUF294_C"/>
    <property type="match status" value="1"/>
</dbReference>
<dbReference type="CDD" id="cd04587">
    <property type="entry name" value="CBS_pair_CAP-ED_NT_Pol-beta-like_DUF294_assoc"/>
    <property type="match status" value="1"/>
</dbReference>
<dbReference type="InterPro" id="IPR014710">
    <property type="entry name" value="RmlC-like_jellyroll"/>
</dbReference>
<dbReference type="Proteomes" id="UP001240447">
    <property type="component" value="Unassembled WGS sequence"/>
</dbReference>
<dbReference type="Gene3D" id="2.60.120.10">
    <property type="entry name" value="Jelly Rolls"/>
    <property type="match status" value="1"/>
</dbReference>
<accession>A0ABT9NUC9</accession>
<dbReference type="PANTHER" id="PTHR48108:SF31">
    <property type="entry name" value="CBS DOMAIN AND CYCLIC NUCLEOTIDE-REGULATED NUCLEOTIDYLTRANSFERASE"/>
    <property type="match status" value="1"/>
</dbReference>
<organism evidence="5 6">
    <name type="scientific">Nocardioides massiliensis</name>
    <dbReference type="NCBI Taxonomy" id="1325935"/>
    <lineage>
        <taxon>Bacteria</taxon>
        <taxon>Bacillati</taxon>
        <taxon>Actinomycetota</taxon>
        <taxon>Actinomycetes</taxon>
        <taxon>Propionibacteriales</taxon>
        <taxon>Nocardioidaceae</taxon>
        <taxon>Nocardioides</taxon>
    </lineage>
</organism>
<dbReference type="Pfam" id="PF03445">
    <property type="entry name" value="DUF294"/>
    <property type="match status" value="1"/>
</dbReference>
<protein>
    <submittedName>
        <fullName evidence="5">CBS domain-containing protein</fullName>
    </submittedName>
</protein>
<dbReference type="SUPFAM" id="SSF54631">
    <property type="entry name" value="CBS-domain pair"/>
    <property type="match status" value="1"/>
</dbReference>
<dbReference type="CDD" id="cd00038">
    <property type="entry name" value="CAP_ED"/>
    <property type="match status" value="1"/>
</dbReference>
<evidence type="ECO:0000259" key="4">
    <source>
        <dbReference type="PROSITE" id="PS51371"/>
    </source>
</evidence>
<reference evidence="5 6" key="1">
    <citation type="submission" date="2023-07" db="EMBL/GenBank/DDBJ databases">
        <title>Sequencing the genomes of 1000 actinobacteria strains.</title>
        <authorList>
            <person name="Klenk H.-P."/>
        </authorList>
    </citation>
    <scope>NUCLEOTIDE SEQUENCE [LARGE SCALE GENOMIC DNA]</scope>
    <source>
        <strain evidence="5 6">GD13</strain>
    </source>
</reference>
<evidence type="ECO:0000256" key="1">
    <source>
        <dbReference type="ARBA" id="ARBA00022737"/>
    </source>
</evidence>
<keyword evidence="6" id="KW-1185">Reference proteome</keyword>
<keyword evidence="1" id="KW-0677">Repeat</keyword>
<dbReference type="SMART" id="SM00116">
    <property type="entry name" value="CBS"/>
    <property type="match status" value="2"/>
</dbReference>
<feature type="domain" description="Cyclic nucleotide-binding" evidence="3">
    <location>
        <begin position="19"/>
        <end position="117"/>
    </location>
</feature>
<dbReference type="PROSITE" id="PS50042">
    <property type="entry name" value="CNMP_BINDING_3"/>
    <property type="match status" value="1"/>
</dbReference>
<evidence type="ECO:0000256" key="2">
    <source>
        <dbReference type="PROSITE-ProRule" id="PRU00703"/>
    </source>
</evidence>
<dbReference type="SUPFAM" id="SSF51206">
    <property type="entry name" value="cAMP-binding domain-like"/>
    <property type="match status" value="1"/>
</dbReference>
<comment type="caution">
    <text evidence="5">The sequence shown here is derived from an EMBL/GenBank/DDBJ whole genome shotgun (WGS) entry which is preliminary data.</text>
</comment>
<name>A0ABT9NUC9_9ACTN</name>
<dbReference type="PROSITE" id="PS51371">
    <property type="entry name" value="CBS"/>
    <property type="match status" value="2"/>
</dbReference>
<evidence type="ECO:0000259" key="3">
    <source>
        <dbReference type="PROSITE" id="PS50042"/>
    </source>
</evidence>